<evidence type="ECO:0000313" key="2">
    <source>
        <dbReference type="Proteomes" id="UP000184383"/>
    </source>
</evidence>
<protein>
    <submittedName>
        <fullName evidence="1">Uncharacterized protein</fullName>
    </submittedName>
</protein>
<sequence>MASTLARIASQSVHITTNPGSRSLGESKLVLAALQKFGEVVTFRNLQYDTTNKSPKHNRATVAIFESPDSATRAIEASPLTIPIPDNSSSNNNFASSFSQSSQLTESTFNVNERHRTLTCTIQPSRHNHESALRRNPYHTAFNIDTSTYPYQDLIKNTEIPLRELADGMMSRKEHMPFRVKRRIQAENERLGATSLMELYREGIAKAEGEAEEKANVEGR</sequence>
<dbReference type="EMBL" id="KV878210">
    <property type="protein sequence ID" value="OJJ39669.1"/>
    <property type="molecule type" value="Genomic_DNA"/>
</dbReference>
<reference evidence="2" key="1">
    <citation type="journal article" date="2017" name="Genome Biol.">
        <title>Comparative genomics reveals high biological diversity and specific adaptations in the industrially and medically important fungal genus Aspergillus.</title>
        <authorList>
            <person name="de Vries R.P."/>
            <person name="Riley R."/>
            <person name="Wiebenga A."/>
            <person name="Aguilar-Osorio G."/>
            <person name="Amillis S."/>
            <person name="Uchima C.A."/>
            <person name="Anderluh G."/>
            <person name="Asadollahi M."/>
            <person name="Askin M."/>
            <person name="Barry K."/>
            <person name="Battaglia E."/>
            <person name="Bayram O."/>
            <person name="Benocci T."/>
            <person name="Braus-Stromeyer S.A."/>
            <person name="Caldana C."/>
            <person name="Canovas D."/>
            <person name="Cerqueira G.C."/>
            <person name="Chen F."/>
            <person name="Chen W."/>
            <person name="Choi C."/>
            <person name="Clum A."/>
            <person name="Dos Santos R.A."/>
            <person name="Damasio A.R."/>
            <person name="Diallinas G."/>
            <person name="Emri T."/>
            <person name="Fekete E."/>
            <person name="Flipphi M."/>
            <person name="Freyberg S."/>
            <person name="Gallo A."/>
            <person name="Gournas C."/>
            <person name="Habgood R."/>
            <person name="Hainaut M."/>
            <person name="Harispe M.L."/>
            <person name="Henrissat B."/>
            <person name="Hilden K.S."/>
            <person name="Hope R."/>
            <person name="Hossain A."/>
            <person name="Karabika E."/>
            <person name="Karaffa L."/>
            <person name="Karanyi Z."/>
            <person name="Krasevec N."/>
            <person name="Kuo A."/>
            <person name="Kusch H."/>
            <person name="LaButti K."/>
            <person name="Lagendijk E.L."/>
            <person name="Lapidus A."/>
            <person name="Levasseur A."/>
            <person name="Lindquist E."/>
            <person name="Lipzen A."/>
            <person name="Logrieco A.F."/>
            <person name="MacCabe A."/>
            <person name="Maekelae M.R."/>
            <person name="Malavazi I."/>
            <person name="Melin P."/>
            <person name="Meyer V."/>
            <person name="Mielnichuk N."/>
            <person name="Miskei M."/>
            <person name="Molnar A.P."/>
            <person name="Mule G."/>
            <person name="Ngan C.Y."/>
            <person name="Orejas M."/>
            <person name="Orosz E."/>
            <person name="Ouedraogo J.P."/>
            <person name="Overkamp K.M."/>
            <person name="Park H.-S."/>
            <person name="Perrone G."/>
            <person name="Piumi F."/>
            <person name="Punt P.J."/>
            <person name="Ram A.F."/>
            <person name="Ramon A."/>
            <person name="Rauscher S."/>
            <person name="Record E."/>
            <person name="Riano-Pachon D.M."/>
            <person name="Robert V."/>
            <person name="Roehrig J."/>
            <person name="Ruller R."/>
            <person name="Salamov A."/>
            <person name="Salih N.S."/>
            <person name="Samson R.A."/>
            <person name="Sandor E."/>
            <person name="Sanguinetti M."/>
            <person name="Schuetze T."/>
            <person name="Sepcic K."/>
            <person name="Shelest E."/>
            <person name="Sherlock G."/>
            <person name="Sophianopoulou V."/>
            <person name="Squina F.M."/>
            <person name="Sun H."/>
            <person name="Susca A."/>
            <person name="Todd R.B."/>
            <person name="Tsang A."/>
            <person name="Unkles S.E."/>
            <person name="van de Wiele N."/>
            <person name="van Rossen-Uffink D."/>
            <person name="Oliveira J.V."/>
            <person name="Vesth T.C."/>
            <person name="Visser J."/>
            <person name="Yu J.-H."/>
            <person name="Zhou M."/>
            <person name="Andersen M.R."/>
            <person name="Archer D.B."/>
            <person name="Baker S.E."/>
            <person name="Benoit I."/>
            <person name="Brakhage A.A."/>
            <person name="Braus G.H."/>
            <person name="Fischer R."/>
            <person name="Frisvad J.C."/>
            <person name="Goldman G.H."/>
            <person name="Houbraken J."/>
            <person name="Oakley B."/>
            <person name="Pocsi I."/>
            <person name="Scazzocchio C."/>
            <person name="Seiboth B."/>
            <person name="vanKuyk P.A."/>
            <person name="Wortman J."/>
            <person name="Dyer P.S."/>
            <person name="Grigoriev I.V."/>
        </authorList>
    </citation>
    <scope>NUCLEOTIDE SEQUENCE [LARGE SCALE GENOMIC DNA]</scope>
    <source>
        <strain evidence="2">DTO 134E9</strain>
    </source>
</reference>
<organism evidence="1 2">
    <name type="scientific">Aspergillus wentii DTO 134E9</name>
    <dbReference type="NCBI Taxonomy" id="1073089"/>
    <lineage>
        <taxon>Eukaryota</taxon>
        <taxon>Fungi</taxon>
        <taxon>Dikarya</taxon>
        <taxon>Ascomycota</taxon>
        <taxon>Pezizomycotina</taxon>
        <taxon>Eurotiomycetes</taxon>
        <taxon>Eurotiomycetidae</taxon>
        <taxon>Eurotiales</taxon>
        <taxon>Aspergillaceae</taxon>
        <taxon>Aspergillus</taxon>
        <taxon>Aspergillus subgen. Cremei</taxon>
    </lineage>
</organism>
<gene>
    <name evidence="1" type="ORF">ASPWEDRAFT_169505</name>
</gene>
<name>A0A1L9RXL8_ASPWE</name>
<proteinExistence type="predicted"/>
<evidence type="ECO:0000313" key="1">
    <source>
        <dbReference type="EMBL" id="OJJ39669.1"/>
    </source>
</evidence>
<dbReference type="OrthoDB" id="5367448at2759"/>
<dbReference type="Proteomes" id="UP000184383">
    <property type="component" value="Unassembled WGS sequence"/>
</dbReference>
<dbReference type="GeneID" id="63746318"/>
<dbReference type="VEuPathDB" id="FungiDB:ASPWEDRAFT_169505"/>
<keyword evidence="2" id="KW-1185">Reference proteome</keyword>
<accession>A0A1L9RXL8</accession>
<dbReference type="AlphaFoldDB" id="A0A1L9RXL8"/>
<dbReference type="RefSeq" id="XP_040693345.1">
    <property type="nucleotide sequence ID" value="XM_040830470.1"/>
</dbReference>